<name>A0ABT1HWS9_STRSD</name>
<dbReference type="RefSeq" id="WP_253670858.1">
    <property type="nucleotide sequence ID" value="NZ_JAMTCP010000022.1"/>
</dbReference>
<evidence type="ECO:0000259" key="2">
    <source>
        <dbReference type="PROSITE" id="PS51903"/>
    </source>
</evidence>
<dbReference type="Gene3D" id="1.10.1780.10">
    <property type="entry name" value="Clp, N-terminal domain"/>
    <property type="match status" value="1"/>
</dbReference>
<keyword evidence="1" id="KW-0677">Repeat</keyword>
<dbReference type="InterPro" id="IPR004176">
    <property type="entry name" value="Clp_R_N"/>
</dbReference>
<gene>
    <name evidence="3" type="ORF">LX15_003689</name>
</gene>
<keyword evidence="4" id="KW-1185">Reference proteome</keyword>
<proteinExistence type="predicted"/>
<dbReference type="Proteomes" id="UP001205311">
    <property type="component" value="Unassembled WGS sequence"/>
</dbReference>
<dbReference type="Pfam" id="PF02861">
    <property type="entry name" value="Clp_N"/>
    <property type="match status" value="1"/>
</dbReference>
<evidence type="ECO:0000256" key="1">
    <source>
        <dbReference type="PROSITE-ProRule" id="PRU01251"/>
    </source>
</evidence>
<dbReference type="InterPro" id="IPR036628">
    <property type="entry name" value="Clp_N_dom_sf"/>
</dbReference>
<accession>A0ABT1HWS9</accession>
<organism evidence="3 4">
    <name type="scientific">Streptoalloteichus tenebrarius (strain ATCC 17920 / DSM 40477 / JCM 4838 / CBS 697.72 / NBRC 16177 / NCIMB 11028 / NRRL B-12390 / A12253. 1 / ISP 5477)</name>
    <name type="common">Streptomyces tenebrarius</name>
    <dbReference type="NCBI Taxonomy" id="1933"/>
    <lineage>
        <taxon>Bacteria</taxon>
        <taxon>Bacillati</taxon>
        <taxon>Actinomycetota</taxon>
        <taxon>Actinomycetes</taxon>
        <taxon>Pseudonocardiales</taxon>
        <taxon>Pseudonocardiaceae</taxon>
        <taxon>Streptoalloteichus</taxon>
    </lineage>
</organism>
<reference evidence="3 4" key="1">
    <citation type="submission" date="2022-06" db="EMBL/GenBank/DDBJ databases">
        <title>Genomic Encyclopedia of Archaeal and Bacterial Type Strains, Phase II (KMG-II): from individual species to whole genera.</title>
        <authorList>
            <person name="Goeker M."/>
        </authorList>
    </citation>
    <scope>NUCLEOTIDE SEQUENCE [LARGE SCALE GENOMIC DNA]</scope>
    <source>
        <strain evidence="3 4">DSM 40477</strain>
    </source>
</reference>
<comment type="caution">
    <text evidence="3">The sequence shown here is derived from an EMBL/GenBank/DDBJ whole genome shotgun (WGS) entry which is preliminary data.</text>
</comment>
<protein>
    <submittedName>
        <fullName evidence="3">Clp amino terminal domain-containing protein, pathogenicity island component</fullName>
    </submittedName>
</protein>
<evidence type="ECO:0000313" key="4">
    <source>
        <dbReference type="Proteomes" id="UP001205311"/>
    </source>
</evidence>
<dbReference type="EMBL" id="JAMTCP010000022">
    <property type="protein sequence ID" value="MCP2259978.1"/>
    <property type="molecule type" value="Genomic_DNA"/>
</dbReference>
<feature type="domain" description="Clp R" evidence="2">
    <location>
        <begin position="93"/>
        <end position="235"/>
    </location>
</feature>
<dbReference type="PROSITE" id="PS51903">
    <property type="entry name" value="CLP_R"/>
    <property type="match status" value="1"/>
</dbReference>
<sequence length="235" mass="25499">MADTPRLDDLINAIRQRHPDGDPLEQLSDAVLLADHLGELADHLIGHFVDRARHAGASWTDIGRSMGVSKQAAQKRFVPKGPNTTEESHIATFARYDSFARSAIARAQEEARIAGHQHITPEHVVLALTHKPESVAGQVMRAVCGSVDAVREAVTERLEPTNESVSVPIPFDGQSKKVVELTTREALRFGDPSIGAEHVLLAVLSLGEGTAVDVLHALGLTKERAETEVRRLRAS</sequence>
<dbReference type="SUPFAM" id="SSF81923">
    <property type="entry name" value="Double Clp-N motif"/>
    <property type="match status" value="1"/>
</dbReference>
<evidence type="ECO:0000313" key="3">
    <source>
        <dbReference type="EMBL" id="MCP2259978.1"/>
    </source>
</evidence>